<keyword evidence="11" id="KW-0812">Transmembrane</keyword>
<gene>
    <name evidence="13" type="ORF">DKZ56_09985</name>
</gene>
<dbReference type="SUPFAM" id="SSF51069">
    <property type="entry name" value="Carbonic anhydrase"/>
    <property type="match status" value="1"/>
</dbReference>
<evidence type="ECO:0000256" key="6">
    <source>
        <dbReference type="ARBA" id="ARBA00022723"/>
    </source>
</evidence>
<dbReference type="InterPro" id="IPR041891">
    <property type="entry name" value="Alpha_CA_prokaryot-like"/>
</dbReference>
<dbReference type="InterPro" id="IPR023561">
    <property type="entry name" value="Carbonic_anhydrase_a-class"/>
</dbReference>
<evidence type="ECO:0000256" key="10">
    <source>
        <dbReference type="RuleBase" id="RU367011"/>
    </source>
</evidence>
<dbReference type="KEGG" id="uth:DKZ56_09985"/>
<dbReference type="GO" id="GO:0008270">
    <property type="term" value="F:zinc ion binding"/>
    <property type="evidence" value="ECO:0007669"/>
    <property type="project" value="UniProtKB-UniRule"/>
</dbReference>
<sequence length="255" mass="29784">MKIHHLLVILVAFLCLGFAVYLYFEEEKNDESLMKKEVSYTNHESAHLKNYCEKGEMQSPIQIKNKNVLPQQTPAIEIFYGEEPFILKKQGYTLEAVSKSRVSYITIDKKPYKLDSFHFHVPSEHQIDYQRYEMELHLVHKNNKGKIAVIGVLIEAGKENEMVEELWNFLQDDRLKEKEIESIHLLSLIPEQRSAFYYSGSLTTPPCTEGVHWIVFESPIDFSNKQIASFYQVYGYNSRPLQPINGRDIYKLSVQ</sequence>
<protein>
    <recommendedName>
        <fullName evidence="5 10">Carbonic anhydrase</fullName>
        <ecNumber evidence="4 10">4.2.1.1</ecNumber>
    </recommendedName>
</protein>
<dbReference type="Pfam" id="PF00194">
    <property type="entry name" value="Carb_anhydrase"/>
    <property type="match status" value="1"/>
</dbReference>
<name>A0A4P6USQ2_9BACL</name>
<keyword evidence="7 10" id="KW-0862">Zinc</keyword>
<dbReference type="EMBL" id="CP036528">
    <property type="protein sequence ID" value="QBK26163.1"/>
    <property type="molecule type" value="Genomic_DNA"/>
</dbReference>
<evidence type="ECO:0000256" key="3">
    <source>
        <dbReference type="ARBA" id="ARBA00010718"/>
    </source>
</evidence>
<evidence type="ECO:0000259" key="12">
    <source>
        <dbReference type="PROSITE" id="PS51144"/>
    </source>
</evidence>
<comment type="cofactor">
    <cofactor evidence="1 10">
        <name>Zn(2+)</name>
        <dbReference type="ChEBI" id="CHEBI:29105"/>
    </cofactor>
</comment>
<evidence type="ECO:0000256" key="11">
    <source>
        <dbReference type="SAM" id="Phobius"/>
    </source>
</evidence>
<evidence type="ECO:0000256" key="8">
    <source>
        <dbReference type="ARBA" id="ARBA00023239"/>
    </source>
</evidence>
<dbReference type="InterPro" id="IPR001148">
    <property type="entry name" value="CA_dom"/>
</dbReference>
<keyword evidence="8 10" id="KW-0456">Lyase</keyword>
<accession>A0A4P6USQ2</accession>
<keyword evidence="11" id="KW-0472">Membrane</keyword>
<feature type="domain" description="Alpha-carbonic anhydrase" evidence="12">
    <location>
        <begin position="36"/>
        <end position="253"/>
    </location>
</feature>
<dbReference type="CDD" id="cd03124">
    <property type="entry name" value="alpha_CA_prokaryotic_like"/>
    <property type="match status" value="1"/>
</dbReference>
<comment type="function">
    <text evidence="2 10">Reversible hydration of carbon dioxide.</text>
</comment>
<evidence type="ECO:0000256" key="5">
    <source>
        <dbReference type="ARBA" id="ARBA00014628"/>
    </source>
</evidence>
<evidence type="ECO:0000256" key="9">
    <source>
        <dbReference type="ARBA" id="ARBA00048348"/>
    </source>
</evidence>
<dbReference type="EC" id="4.2.1.1" evidence="4 10"/>
<comment type="similarity">
    <text evidence="3 10">Belongs to the alpha-carbonic anhydrase family.</text>
</comment>
<dbReference type="PANTHER" id="PTHR18952">
    <property type="entry name" value="CARBONIC ANHYDRASE"/>
    <property type="match status" value="1"/>
</dbReference>
<dbReference type="Proteomes" id="UP000291151">
    <property type="component" value="Chromosome"/>
</dbReference>
<keyword evidence="11" id="KW-1133">Transmembrane helix</keyword>
<dbReference type="RefSeq" id="WP_208649851.1">
    <property type="nucleotide sequence ID" value="NZ_CP036528.1"/>
</dbReference>
<evidence type="ECO:0000256" key="4">
    <source>
        <dbReference type="ARBA" id="ARBA00012925"/>
    </source>
</evidence>
<reference evidence="13 14" key="1">
    <citation type="submission" date="2019-02" db="EMBL/GenBank/DDBJ databases">
        <title>Ureibacillus thermophilus.</title>
        <authorList>
            <person name="Sunny J.S."/>
            <person name="Natarajan A."/>
            <person name="Saleena L.M."/>
        </authorList>
    </citation>
    <scope>NUCLEOTIDE SEQUENCE [LARGE SCALE GENOMIC DNA]</scope>
    <source>
        <strain evidence="13 14">LM102</strain>
    </source>
</reference>
<dbReference type="AlphaFoldDB" id="A0A4P6USQ2"/>
<dbReference type="PROSITE" id="PS51144">
    <property type="entry name" value="ALPHA_CA_2"/>
    <property type="match status" value="1"/>
</dbReference>
<keyword evidence="6 10" id="KW-0479">Metal-binding</keyword>
<dbReference type="PANTHER" id="PTHR18952:SF265">
    <property type="entry name" value="CARBONIC ANHYDRASE"/>
    <property type="match status" value="1"/>
</dbReference>
<dbReference type="InterPro" id="IPR018338">
    <property type="entry name" value="Carbonic_anhydrase_a-class_CS"/>
</dbReference>
<evidence type="ECO:0000313" key="13">
    <source>
        <dbReference type="EMBL" id="QBK26163.1"/>
    </source>
</evidence>
<organism evidence="13 14">
    <name type="scientific">Ureibacillus thermophilus</name>
    <dbReference type="NCBI Taxonomy" id="367743"/>
    <lineage>
        <taxon>Bacteria</taxon>
        <taxon>Bacillati</taxon>
        <taxon>Bacillota</taxon>
        <taxon>Bacilli</taxon>
        <taxon>Bacillales</taxon>
        <taxon>Caryophanaceae</taxon>
        <taxon>Ureibacillus</taxon>
    </lineage>
</organism>
<feature type="transmembrane region" description="Helical" evidence="11">
    <location>
        <begin position="6"/>
        <end position="24"/>
    </location>
</feature>
<evidence type="ECO:0000256" key="7">
    <source>
        <dbReference type="ARBA" id="ARBA00022833"/>
    </source>
</evidence>
<dbReference type="GO" id="GO:0004089">
    <property type="term" value="F:carbonate dehydratase activity"/>
    <property type="evidence" value="ECO:0007669"/>
    <property type="project" value="UniProtKB-UniRule"/>
</dbReference>
<dbReference type="InterPro" id="IPR036398">
    <property type="entry name" value="CA_dom_sf"/>
</dbReference>
<evidence type="ECO:0000256" key="1">
    <source>
        <dbReference type="ARBA" id="ARBA00001947"/>
    </source>
</evidence>
<comment type="catalytic activity">
    <reaction evidence="9 10">
        <text>hydrogencarbonate + H(+) = CO2 + H2O</text>
        <dbReference type="Rhea" id="RHEA:10748"/>
        <dbReference type="ChEBI" id="CHEBI:15377"/>
        <dbReference type="ChEBI" id="CHEBI:15378"/>
        <dbReference type="ChEBI" id="CHEBI:16526"/>
        <dbReference type="ChEBI" id="CHEBI:17544"/>
        <dbReference type="EC" id="4.2.1.1"/>
    </reaction>
</comment>
<proteinExistence type="inferred from homology"/>
<dbReference type="SMART" id="SM01057">
    <property type="entry name" value="Carb_anhydrase"/>
    <property type="match status" value="1"/>
</dbReference>
<evidence type="ECO:0000313" key="14">
    <source>
        <dbReference type="Proteomes" id="UP000291151"/>
    </source>
</evidence>
<keyword evidence="14" id="KW-1185">Reference proteome</keyword>
<dbReference type="PROSITE" id="PS00162">
    <property type="entry name" value="ALPHA_CA_1"/>
    <property type="match status" value="1"/>
</dbReference>
<evidence type="ECO:0000256" key="2">
    <source>
        <dbReference type="ARBA" id="ARBA00002904"/>
    </source>
</evidence>
<dbReference type="Gene3D" id="3.10.200.10">
    <property type="entry name" value="Alpha carbonic anhydrase"/>
    <property type="match status" value="1"/>
</dbReference>